<sequence>MKNNNKDYKLSKLLTREVSMSNSSKDQDNYHGEVSVSIPFTWESQPGTPKIRFRENPLPPLTPPPSYFYNSPKTSMKKSNPNKSNPLGTILPKRVRRKTASSSSSSNSSASFSRSLSSPWSGSSVPSSPIRPSVNFRGRCEVSRPRLSFDSRAVGEEEKYEPHVSTLCFARVANSRSKSGCYSSIIKVLFRNS</sequence>
<name>A0ACC0WYE9_9ROSI</name>
<evidence type="ECO:0000313" key="1">
    <source>
        <dbReference type="EMBL" id="KAJ0007125.1"/>
    </source>
</evidence>
<reference evidence="2" key="1">
    <citation type="journal article" date="2023" name="G3 (Bethesda)">
        <title>Genome assembly and association tests identify interacting loci associated with vigor, precocity, and sex in interspecific pistachio rootstocks.</title>
        <authorList>
            <person name="Palmer W."/>
            <person name="Jacygrad E."/>
            <person name="Sagayaradj S."/>
            <person name="Cavanaugh K."/>
            <person name="Han R."/>
            <person name="Bertier L."/>
            <person name="Beede B."/>
            <person name="Kafkas S."/>
            <person name="Golino D."/>
            <person name="Preece J."/>
            <person name="Michelmore R."/>
        </authorList>
    </citation>
    <scope>NUCLEOTIDE SEQUENCE [LARGE SCALE GENOMIC DNA]</scope>
</reference>
<dbReference type="EMBL" id="CM047750">
    <property type="protein sequence ID" value="KAJ0007125.1"/>
    <property type="molecule type" value="Genomic_DNA"/>
</dbReference>
<evidence type="ECO:0000313" key="2">
    <source>
        <dbReference type="Proteomes" id="UP001163603"/>
    </source>
</evidence>
<keyword evidence="2" id="KW-1185">Reference proteome</keyword>
<gene>
    <name evidence="1" type="ORF">Pint_30644</name>
</gene>
<proteinExistence type="predicted"/>
<dbReference type="Proteomes" id="UP001163603">
    <property type="component" value="Chromosome 15"/>
</dbReference>
<protein>
    <submittedName>
        <fullName evidence="1">Uncharacterized protein</fullName>
    </submittedName>
</protein>
<organism evidence="1 2">
    <name type="scientific">Pistacia integerrima</name>
    <dbReference type="NCBI Taxonomy" id="434235"/>
    <lineage>
        <taxon>Eukaryota</taxon>
        <taxon>Viridiplantae</taxon>
        <taxon>Streptophyta</taxon>
        <taxon>Embryophyta</taxon>
        <taxon>Tracheophyta</taxon>
        <taxon>Spermatophyta</taxon>
        <taxon>Magnoliopsida</taxon>
        <taxon>eudicotyledons</taxon>
        <taxon>Gunneridae</taxon>
        <taxon>Pentapetalae</taxon>
        <taxon>rosids</taxon>
        <taxon>malvids</taxon>
        <taxon>Sapindales</taxon>
        <taxon>Anacardiaceae</taxon>
        <taxon>Pistacia</taxon>
    </lineage>
</organism>
<comment type="caution">
    <text evidence="1">The sequence shown here is derived from an EMBL/GenBank/DDBJ whole genome shotgun (WGS) entry which is preliminary data.</text>
</comment>
<accession>A0ACC0WYE9</accession>